<accession>A0ABN9S623</accession>
<dbReference type="EMBL" id="CAUYUJ010008835">
    <property type="protein sequence ID" value="CAK0825075.1"/>
    <property type="molecule type" value="Genomic_DNA"/>
</dbReference>
<proteinExistence type="predicted"/>
<keyword evidence="2" id="KW-1185">Reference proteome</keyword>
<protein>
    <submittedName>
        <fullName evidence="1">Uncharacterized protein</fullName>
    </submittedName>
</protein>
<evidence type="ECO:0000313" key="2">
    <source>
        <dbReference type="Proteomes" id="UP001189429"/>
    </source>
</evidence>
<comment type="caution">
    <text evidence="1">The sequence shown here is derived from an EMBL/GenBank/DDBJ whole genome shotgun (WGS) entry which is preliminary data.</text>
</comment>
<organism evidence="1 2">
    <name type="scientific">Prorocentrum cordatum</name>
    <dbReference type="NCBI Taxonomy" id="2364126"/>
    <lineage>
        <taxon>Eukaryota</taxon>
        <taxon>Sar</taxon>
        <taxon>Alveolata</taxon>
        <taxon>Dinophyceae</taxon>
        <taxon>Prorocentrales</taxon>
        <taxon>Prorocentraceae</taxon>
        <taxon>Prorocentrum</taxon>
    </lineage>
</organism>
<sequence length="321" mass="34618">MPIELIQAVMPTVIRALLKNAQSTAALKSAVFPAAHLEADHELCTTMKLTGHYFFQEAARLRQQRRQEPIEGRVVEELAELGVPRPHLWLALAGALLHMGDKVGAQTAVKISQYMDGIRVDQALTNDTLASQVKYCRASYTHERSVMKIFLEASQTGIQPEVLSPLVPCGASIKKGTPPKSHQERLVQLAFDGAPGWDPIPVAQWGSGVPASASDLLDGGSCSELQVGSVTTADVGTPSAPELWYQFLGLGLRCTILTENSTMTTEFSFVDSEESCCCTSRPCLLPLSCRSWSSYQNLLFRGWALLGVPPKAAGRPALGGG</sequence>
<gene>
    <name evidence="1" type="ORF">PCOR1329_LOCUS25306</name>
</gene>
<evidence type="ECO:0000313" key="1">
    <source>
        <dbReference type="EMBL" id="CAK0825075.1"/>
    </source>
</evidence>
<name>A0ABN9S623_9DINO</name>
<reference evidence="1" key="1">
    <citation type="submission" date="2023-10" db="EMBL/GenBank/DDBJ databases">
        <authorList>
            <person name="Chen Y."/>
            <person name="Shah S."/>
            <person name="Dougan E. K."/>
            <person name="Thang M."/>
            <person name="Chan C."/>
        </authorList>
    </citation>
    <scope>NUCLEOTIDE SEQUENCE [LARGE SCALE GENOMIC DNA]</scope>
</reference>
<dbReference type="Proteomes" id="UP001189429">
    <property type="component" value="Unassembled WGS sequence"/>
</dbReference>